<proteinExistence type="predicted"/>
<reference evidence="2" key="1">
    <citation type="journal article" date="2019" name="Int. J. Syst. Evol. Microbiol.">
        <title>The Global Catalogue of Microorganisms (GCM) 10K type strain sequencing project: providing services to taxonomists for standard genome sequencing and annotation.</title>
        <authorList>
            <consortium name="The Broad Institute Genomics Platform"/>
            <consortium name="The Broad Institute Genome Sequencing Center for Infectious Disease"/>
            <person name="Wu L."/>
            <person name="Ma J."/>
        </authorList>
    </citation>
    <scope>NUCLEOTIDE SEQUENCE [LARGE SCALE GENOMIC DNA]</scope>
    <source>
        <strain evidence="2">CGMCC 1.15197</strain>
    </source>
</reference>
<evidence type="ECO:0008006" key="3">
    <source>
        <dbReference type="Google" id="ProtNLM"/>
    </source>
</evidence>
<evidence type="ECO:0000313" key="1">
    <source>
        <dbReference type="EMBL" id="GGF22500.1"/>
    </source>
</evidence>
<keyword evidence="2" id="KW-1185">Reference proteome</keyword>
<name>A0ABQ1UMA1_9BACT</name>
<dbReference type="Proteomes" id="UP000632273">
    <property type="component" value="Unassembled WGS sequence"/>
</dbReference>
<sequence>MIQENDKQLQRLLPHGSVNKIANSLGISRQGVYSALRSAKPNNRVVIEAVRIIKEAGTADVQRELTEMLTPVTFTN</sequence>
<dbReference type="EMBL" id="BMHT01000007">
    <property type="protein sequence ID" value="GGF22500.1"/>
    <property type="molecule type" value="Genomic_DNA"/>
</dbReference>
<organism evidence="1 2">
    <name type="scientific">Hymenobacter cavernae</name>
    <dbReference type="NCBI Taxonomy" id="2044852"/>
    <lineage>
        <taxon>Bacteria</taxon>
        <taxon>Pseudomonadati</taxon>
        <taxon>Bacteroidota</taxon>
        <taxon>Cytophagia</taxon>
        <taxon>Cytophagales</taxon>
        <taxon>Hymenobacteraceae</taxon>
        <taxon>Hymenobacter</taxon>
    </lineage>
</organism>
<evidence type="ECO:0000313" key="2">
    <source>
        <dbReference type="Proteomes" id="UP000632273"/>
    </source>
</evidence>
<gene>
    <name evidence="1" type="ORF">GCM10011383_37660</name>
</gene>
<comment type="caution">
    <text evidence="1">The sequence shown here is derived from an EMBL/GenBank/DDBJ whole genome shotgun (WGS) entry which is preliminary data.</text>
</comment>
<protein>
    <recommendedName>
        <fullName evidence="3">Helix-turn-helix domain-containing protein</fullName>
    </recommendedName>
</protein>
<accession>A0ABQ1UMA1</accession>